<evidence type="ECO:0000313" key="5">
    <source>
        <dbReference type="EMBL" id="KAK3194346.1"/>
    </source>
</evidence>
<keyword evidence="1" id="KW-0732">Signal</keyword>
<dbReference type="InterPro" id="IPR034086">
    <property type="entry name" value="PMEI_plant"/>
</dbReference>
<dbReference type="InterPro" id="IPR006501">
    <property type="entry name" value="Pectinesterase_inhib_dom"/>
</dbReference>
<keyword evidence="6" id="KW-1185">Reference proteome</keyword>
<evidence type="ECO:0000259" key="4">
    <source>
        <dbReference type="SMART" id="SM00856"/>
    </source>
</evidence>
<dbReference type="PANTHER" id="PTHR36710">
    <property type="entry name" value="PECTINESTERASE INHIBITOR-LIKE"/>
    <property type="match status" value="1"/>
</dbReference>
<name>A0AAD9ZWS8_9ROSI</name>
<reference evidence="5" key="1">
    <citation type="journal article" date="2023" name="Plant J.">
        <title>Genome sequences and population genomics provide insights into the demographic history, inbreeding, and mutation load of two 'living fossil' tree species of Dipteronia.</title>
        <authorList>
            <person name="Feng Y."/>
            <person name="Comes H.P."/>
            <person name="Chen J."/>
            <person name="Zhu S."/>
            <person name="Lu R."/>
            <person name="Zhang X."/>
            <person name="Li P."/>
            <person name="Qiu J."/>
            <person name="Olsen K.M."/>
            <person name="Qiu Y."/>
        </authorList>
    </citation>
    <scope>NUCLEOTIDE SEQUENCE</scope>
    <source>
        <strain evidence="5">NBL</strain>
    </source>
</reference>
<evidence type="ECO:0000256" key="2">
    <source>
        <dbReference type="ARBA" id="ARBA00023157"/>
    </source>
</evidence>
<accession>A0AAD9ZWS8</accession>
<feature type="domain" description="Pectinesterase inhibitor" evidence="4">
    <location>
        <begin position="35"/>
        <end position="183"/>
    </location>
</feature>
<proteinExistence type="inferred from homology"/>
<comment type="similarity">
    <text evidence="3">Belongs to the PMEI family.</text>
</comment>
<evidence type="ECO:0000313" key="6">
    <source>
        <dbReference type="Proteomes" id="UP001281410"/>
    </source>
</evidence>
<dbReference type="CDD" id="cd15797">
    <property type="entry name" value="PMEI"/>
    <property type="match status" value="1"/>
</dbReference>
<dbReference type="InterPro" id="IPR035513">
    <property type="entry name" value="Invertase/methylesterase_inhib"/>
</dbReference>
<dbReference type="AlphaFoldDB" id="A0AAD9ZWS8"/>
<protein>
    <recommendedName>
        <fullName evidence="4">Pectinesterase inhibitor domain-containing protein</fullName>
    </recommendedName>
</protein>
<evidence type="ECO:0000256" key="1">
    <source>
        <dbReference type="ARBA" id="ARBA00022729"/>
    </source>
</evidence>
<keyword evidence="2" id="KW-1015">Disulfide bond</keyword>
<organism evidence="5 6">
    <name type="scientific">Dipteronia sinensis</name>
    <dbReference type="NCBI Taxonomy" id="43782"/>
    <lineage>
        <taxon>Eukaryota</taxon>
        <taxon>Viridiplantae</taxon>
        <taxon>Streptophyta</taxon>
        <taxon>Embryophyta</taxon>
        <taxon>Tracheophyta</taxon>
        <taxon>Spermatophyta</taxon>
        <taxon>Magnoliopsida</taxon>
        <taxon>eudicotyledons</taxon>
        <taxon>Gunneridae</taxon>
        <taxon>Pentapetalae</taxon>
        <taxon>rosids</taxon>
        <taxon>malvids</taxon>
        <taxon>Sapindales</taxon>
        <taxon>Sapindaceae</taxon>
        <taxon>Hippocastanoideae</taxon>
        <taxon>Acereae</taxon>
        <taxon>Dipteronia</taxon>
    </lineage>
</organism>
<dbReference type="NCBIfam" id="TIGR01614">
    <property type="entry name" value="PME_inhib"/>
    <property type="match status" value="1"/>
</dbReference>
<dbReference type="PANTHER" id="PTHR36710:SF1">
    <property type="entry name" value="F14J9.2 PROTEIN"/>
    <property type="match status" value="1"/>
</dbReference>
<dbReference type="InterPro" id="IPR052421">
    <property type="entry name" value="PCW_Enzyme_Inhibitor"/>
</dbReference>
<dbReference type="SMART" id="SM00856">
    <property type="entry name" value="PMEI"/>
    <property type="match status" value="1"/>
</dbReference>
<dbReference type="Gene3D" id="1.20.140.40">
    <property type="entry name" value="Invertase/pectin methylesterase inhibitor family protein"/>
    <property type="match status" value="1"/>
</dbReference>
<dbReference type="Proteomes" id="UP001281410">
    <property type="component" value="Unassembled WGS sequence"/>
</dbReference>
<evidence type="ECO:0000256" key="3">
    <source>
        <dbReference type="ARBA" id="ARBA00038471"/>
    </source>
</evidence>
<dbReference type="GO" id="GO:0046910">
    <property type="term" value="F:pectinesterase inhibitor activity"/>
    <property type="evidence" value="ECO:0007669"/>
    <property type="project" value="InterPro"/>
</dbReference>
<dbReference type="SUPFAM" id="SSF101148">
    <property type="entry name" value="Plant invertase/pectin methylesterase inhibitor"/>
    <property type="match status" value="1"/>
</dbReference>
<gene>
    <name evidence="5" type="ORF">Dsin_025656</name>
</gene>
<dbReference type="EMBL" id="JANJYJ010000008">
    <property type="protein sequence ID" value="KAK3194346.1"/>
    <property type="molecule type" value="Genomic_DNA"/>
</dbReference>
<sequence>MAAPRLPDSFLTDPEVLFSLSPPSLSFLLTTHSNADRALITNICNGASDVQYCVDLFTIDPGSVTVDAHGLALISIQTTFIKIQDTLDTKISDFVRNITDSVGKQRIGVCQSDYTDAATKYTNVFQSTEKKAYLDAIDELRIGSNDVVDCQNIYRTKDPIAESPVSTENIEIAIKLTGVILTVVEYLIRN</sequence>
<comment type="caution">
    <text evidence="5">The sequence shown here is derived from an EMBL/GenBank/DDBJ whole genome shotgun (WGS) entry which is preliminary data.</text>
</comment>